<evidence type="ECO:0000256" key="10">
    <source>
        <dbReference type="SAM" id="Phobius"/>
    </source>
</evidence>
<dbReference type="PANTHER" id="PTHR43823">
    <property type="entry name" value="SPORULATION PROTEIN YKVU"/>
    <property type="match status" value="1"/>
</dbReference>
<dbReference type="GO" id="GO:0005886">
    <property type="term" value="C:plasma membrane"/>
    <property type="evidence" value="ECO:0007669"/>
    <property type="project" value="UniProtKB-SubCell"/>
</dbReference>
<protein>
    <recommendedName>
        <fullName evidence="3">Multidrug export protein MepA</fullName>
    </recommendedName>
</protein>
<evidence type="ECO:0000256" key="6">
    <source>
        <dbReference type="ARBA" id="ARBA00022692"/>
    </source>
</evidence>
<dbReference type="GO" id="GO:0015297">
    <property type="term" value="F:antiporter activity"/>
    <property type="evidence" value="ECO:0007669"/>
    <property type="project" value="InterPro"/>
</dbReference>
<dbReference type="KEGG" id="byl:A4V09_03410"/>
<feature type="transmembrane region" description="Helical" evidence="10">
    <location>
        <begin position="282"/>
        <end position="305"/>
    </location>
</feature>
<keyword evidence="8 10" id="KW-0472">Membrane</keyword>
<dbReference type="GO" id="GO:0046677">
    <property type="term" value="P:response to antibiotic"/>
    <property type="evidence" value="ECO:0007669"/>
    <property type="project" value="UniProtKB-KW"/>
</dbReference>
<feature type="transmembrane region" description="Helical" evidence="10">
    <location>
        <begin position="241"/>
        <end position="262"/>
    </location>
</feature>
<evidence type="ECO:0000256" key="5">
    <source>
        <dbReference type="ARBA" id="ARBA00022475"/>
    </source>
</evidence>
<keyword evidence="7 10" id="KW-1133">Transmembrane helix</keyword>
<comment type="similarity">
    <text evidence="2">Belongs to the multi antimicrobial extrusion (MATE) (TC 2.A.66.1) family. MepA subfamily.</text>
</comment>
<dbReference type="PANTHER" id="PTHR43823:SF3">
    <property type="entry name" value="MULTIDRUG EXPORT PROTEIN MEPA"/>
    <property type="match status" value="1"/>
</dbReference>
<gene>
    <name evidence="11" type="ORF">A4V09_03410</name>
</gene>
<keyword evidence="4" id="KW-0813">Transport</keyword>
<keyword evidence="5" id="KW-1003">Cell membrane</keyword>
<evidence type="ECO:0000256" key="8">
    <source>
        <dbReference type="ARBA" id="ARBA00023136"/>
    </source>
</evidence>
<dbReference type="CDD" id="cd13143">
    <property type="entry name" value="MATE_MepA_like"/>
    <property type="match status" value="1"/>
</dbReference>
<feature type="transmembrane region" description="Helical" evidence="10">
    <location>
        <begin position="61"/>
        <end position="85"/>
    </location>
</feature>
<feature type="transmembrane region" description="Helical" evidence="10">
    <location>
        <begin position="368"/>
        <end position="387"/>
    </location>
</feature>
<feature type="transmembrane region" description="Helical" evidence="10">
    <location>
        <begin position="201"/>
        <end position="220"/>
    </location>
</feature>
<dbReference type="InterPro" id="IPR048279">
    <property type="entry name" value="MdtK-like"/>
</dbReference>
<organism evidence="11 12">
    <name type="scientific">Blautia pseudococcoides</name>
    <dbReference type="NCBI Taxonomy" id="1796616"/>
    <lineage>
        <taxon>Bacteria</taxon>
        <taxon>Bacillati</taxon>
        <taxon>Bacillota</taxon>
        <taxon>Clostridia</taxon>
        <taxon>Lachnospirales</taxon>
        <taxon>Lachnospiraceae</taxon>
        <taxon>Blautia</taxon>
    </lineage>
</organism>
<evidence type="ECO:0000313" key="11">
    <source>
        <dbReference type="EMBL" id="ANU74889.1"/>
    </source>
</evidence>
<accession>A0A1C7I8M4</accession>
<comment type="subcellular location">
    <subcellularLocation>
        <location evidence="1">Cell membrane</location>
        <topology evidence="1">Multi-pass membrane protein</topology>
    </subcellularLocation>
</comment>
<keyword evidence="6 10" id="KW-0812">Transmembrane</keyword>
<feature type="transmembrane region" description="Helical" evidence="10">
    <location>
        <begin position="174"/>
        <end position="195"/>
    </location>
</feature>
<feature type="transmembrane region" description="Helical" evidence="10">
    <location>
        <begin position="20"/>
        <end position="41"/>
    </location>
</feature>
<evidence type="ECO:0000256" key="4">
    <source>
        <dbReference type="ARBA" id="ARBA00022448"/>
    </source>
</evidence>
<evidence type="ECO:0000313" key="12">
    <source>
        <dbReference type="Proteomes" id="UP000092574"/>
    </source>
</evidence>
<feature type="transmembrane region" description="Helical" evidence="10">
    <location>
        <begin position="326"/>
        <end position="348"/>
    </location>
</feature>
<dbReference type="Pfam" id="PF01554">
    <property type="entry name" value="MatE"/>
    <property type="match status" value="2"/>
</dbReference>
<keyword evidence="9" id="KW-0046">Antibiotic resistance</keyword>
<feature type="transmembrane region" description="Helical" evidence="10">
    <location>
        <begin position="97"/>
        <end position="121"/>
    </location>
</feature>
<evidence type="ECO:0000256" key="1">
    <source>
        <dbReference type="ARBA" id="ARBA00004651"/>
    </source>
</evidence>
<feature type="transmembrane region" description="Helical" evidence="10">
    <location>
        <begin position="141"/>
        <end position="162"/>
    </location>
</feature>
<dbReference type="AlphaFoldDB" id="A0A1C7I8M4"/>
<keyword evidence="12" id="KW-1185">Reference proteome</keyword>
<reference evidence="11" key="1">
    <citation type="submission" date="2017-04" db="EMBL/GenBank/DDBJ databases">
        <title>Complete Genome Sequences of Twelve Strains of a Stable Defined Moderately Diverse Mouse Microbiota 2 (sDMDMm2).</title>
        <authorList>
            <person name="Uchimura Y."/>
            <person name="Wyss M."/>
            <person name="Brugiroux S."/>
            <person name="Limenitakis J.P."/>
            <person name="Stecher B."/>
            <person name="McCoy K.D."/>
            <person name="Macpherson A.J."/>
        </authorList>
    </citation>
    <scope>NUCLEOTIDE SEQUENCE</scope>
    <source>
        <strain evidence="11">YL58</strain>
    </source>
</reference>
<name>A0A1C7I8M4_9FIRM</name>
<dbReference type="Proteomes" id="UP000092574">
    <property type="component" value="Chromosome"/>
</dbReference>
<dbReference type="RefSeq" id="WP_065541113.1">
    <property type="nucleotide sequence ID" value="NZ_CP015405.2"/>
</dbReference>
<evidence type="ECO:0000256" key="2">
    <source>
        <dbReference type="ARBA" id="ARBA00008417"/>
    </source>
</evidence>
<dbReference type="PIRSF" id="PIRSF006603">
    <property type="entry name" value="DinF"/>
    <property type="match status" value="1"/>
</dbReference>
<proteinExistence type="inferred from homology"/>
<dbReference type="OrthoDB" id="9811110at2"/>
<dbReference type="InterPro" id="IPR051327">
    <property type="entry name" value="MATE_MepA_subfamily"/>
</dbReference>
<dbReference type="InterPro" id="IPR045070">
    <property type="entry name" value="MATE_MepA-like"/>
</dbReference>
<dbReference type="GO" id="GO:0042910">
    <property type="term" value="F:xenobiotic transmembrane transporter activity"/>
    <property type="evidence" value="ECO:0007669"/>
    <property type="project" value="InterPro"/>
</dbReference>
<evidence type="ECO:0000256" key="7">
    <source>
        <dbReference type="ARBA" id="ARBA00022989"/>
    </source>
</evidence>
<feature type="transmembrane region" description="Helical" evidence="10">
    <location>
        <begin position="427"/>
        <end position="446"/>
    </location>
</feature>
<feature type="transmembrane region" description="Helical" evidence="10">
    <location>
        <begin position="399"/>
        <end position="421"/>
    </location>
</feature>
<evidence type="ECO:0000256" key="3">
    <source>
        <dbReference type="ARBA" id="ARBA00022106"/>
    </source>
</evidence>
<dbReference type="EMBL" id="CP015405">
    <property type="protein sequence ID" value="ANU74889.1"/>
    <property type="molecule type" value="Genomic_DNA"/>
</dbReference>
<evidence type="ECO:0000256" key="9">
    <source>
        <dbReference type="ARBA" id="ARBA00023251"/>
    </source>
</evidence>
<dbReference type="InterPro" id="IPR002528">
    <property type="entry name" value="MATE_fam"/>
</dbReference>
<sequence length="461" mass="49580">MENTQQIKENPLGCSPIGKLLPKFAVPAIISMLVNALYNIVDQIFIGQGVGMYGNAATNVAFPITTITTAIALLIGIGGASNFNLELGRKHEEKAKHIAGAGFGSLILCGIVLIIIIRLFLKPLILAFGATPKVLPYAMTYVGITTWGIPFFMLTTGGNHLIRADGSPTYSMISMVSGALINTVLDPLFIFTFGWGIAGAAWATVIGQVFSACMVLFYLPQYKTVHLKLKTLIPRMSCVQAIASLGMASCFNQLALTVVQITMNNVLRHFGSHSVYGSDIPLAVVGIVAKVNMVFLSIVIGIAQGSQPIVGFNYGAKNYTRVKKTYLCAAGTATILAVAAFLCFQLFPRQIVGLFGSGDKLYYQFAQKYFRIFMFCTFLNGLQPVTANFFTSIGKAARGIVLSMTRQILFLIPLILIFPLFMGIDGVMYAGPIADGAAGILAVLLVRKEIKRMPADGELPA</sequence>